<dbReference type="EMBL" id="MU154590">
    <property type="protein sequence ID" value="KAF9493155.1"/>
    <property type="molecule type" value="Genomic_DNA"/>
</dbReference>
<name>A0A9P5ZUX3_PLEER</name>
<protein>
    <submittedName>
        <fullName evidence="1">Uncharacterized protein</fullName>
    </submittedName>
</protein>
<organism evidence="1 2">
    <name type="scientific">Pleurotus eryngii</name>
    <name type="common">Boletus of the steppes</name>
    <dbReference type="NCBI Taxonomy" id="5323"/>
    <lineage>
        <taxon>Eukaryota</taxon>
        <taxon>Fungi</taxon>
        <taxon>Dikarya</taxon>
        <taxon>Basidiomycota</taxon>
        <taxon>Agaricomycotina</taxon>
        <taxon>Agaricomycetes</taxon>
        <taxon>Agaricomycetidae</taxon>
        <taxon>Agaricales</taxon>
        <taxon>Pleurotineae</taxon>
        <taxon>Pleurotaceae</taxon>
        <taxon>Pleurotus</taxon>
    </lineage>
</organism>
<sequence>MGEGDVNASLLWDWFTKAENFLWHKSMPAPDMVKTMVYSMTSVHAIHWLTASGLSLPSMDWNTYKDQMCALFLPTDWEYTAGMSVLHLKQGSCPFMDFTLDTMGKNNLDTIKAGMDTDLTLECHRENIN</sequence>
<dbReference type="AlphaFoldDB" id="A0A9P5ZUX3"/>
<evidence type="ECO:0000313" key="2">
    <source>
        <dbReference type="Proteomes" id="UP000807025"/>
    </source>
</evidence>
<accession>A0A9P5ZUX3</accession>
<proteinExistence type="predicted"/>
<gene>
    <name evidence="1" type="ORF">BDN71DRAFT_1508868</name>
</gene>
<dbReference type="Proteomes" id="UP000807025">
    <property type="component" value="Unassembled WGS sequence"/>
</dbReference>
<keyword evidence="2" id="KW-1185">Reference proteome</keyword>
<reference evidence="1" key="1">
    <citation type="submission" date="2020-11" db="EMBL/GenBank/DDBJ databases">
        <authorList>
            <consortium name="DOE Joint Genome Institute"/>
            <person name="Ahrendt S."/>
            <person name="Riley R."/>
            <person name="Andreopoulos W."/>
            <person name="Labutti K."/>
            <person name="Pangilinan J."/>
            <person name="Ruiz-Duenas F.J."/>
            <person name="Barrasa J.M."/>
            <person name="Sanchez-Garcia M."/>
            <person name="Camarero S."/>
            <person name="Miyauchi S."/>
            <person name="Serrano A."/>
            <person name="Linde D."/>
            <person name="Babiker R."/>
            <person name="Drula E."/>
            <person name="Ayuso-Fernandez I."/>
            <person name="Pacheco R."/>
            <person name="Padilla G."/>
            <person name="Ferreira P."/>
            <person name="Barriuso J."/>
            <person name="Kellner H."/>
            <person name="Castanera R."/>
            <person name="Alfaro M."/>
            <person name="Ramirez L."/>
            <person name="Pisabarro A.G."/>
            <person name="Kuo A."/>
            <person name="Tritt A."/>
            <person name="Lipzen A."/>
            <person name="He G."/>
            <person name="Yan M."/>
            <person name="Ng V."/>
            <person name="Cullen D."/>
            <person name="Martin F."/>
            <person name="Rosso M.-N."/>
            <person name="Henrissat B."/>
            <person name="Hibbett D."/>
            <person name="Martinez A.T."/>
            <person name="Grigoriev I.V."/>
        </authorList>
    </citation>
    <scope>NUCLEOTIDE SEQUENCE</scope>
    <source>
        <strain evidence="1">ATCC 90797</strain>
    </source>
</reference>
<comment type="caution">
    <text evidence="1">The sequence shown here is derived from an EMBL/GenBank/DDBJ whole genome shotgun (WGS) entry which is preliminary data.</text>
</comment>
<dbReference type="OrthoDB" id="2369050at2759"/>
<evidence type="ECO:0000313" key="1">
    <source>
        <dbReference type="EMBL" id="KAF9493155.1"/>
    </source>
</evidence>